<evidence type="ECO:0000256" key="8">
    <source>
        <dbReference type="SAM" id="Phobius"/>
    </source>
</evidence>
<dbReference type="InterPro" id="IPR037294">
    <property type="entry name" value="ABC_BtuC-like"/>
</dbReference>
<dbReference type="CDD" id="cd06550">
    <property type="entry name" value="TM_ABC_iron-siderophores_like"/>
    <property type="match status" value="1"/>
</dbReference>
<dbReference type="EMBL" id="UAPQ01000008">
    <property type="protein sequence ID" value="SPT53946.1"/>
    <property type="molecule type" value="Genomic_DNA"/>
</dbReference>
<feature type="transmembrane region" description="Helical" evidence="8">
    <location>
        <begin position="101"/>
        <end position="120"/>
    </location>
</feature>
<feature type="transmembrane region" description="Helical" evidence="8">
    <location>
        <begin position="201"/>
        <end position="224"/>
    </location>
</feature>
<evidence type="ECO:0000256" key="3">
    <source>
        <dbReference type="ARBA" id="ARBA00022448"/>
    </source>
</evidence>
<accession>A0ABY1VQM9</accession>
<keyword evidence="7 8" id="KW-0472">Membrane</keyword>
<keyword evidence="5 8" id="KW-0812">Transmembrane</keyword>
<evidence type="ECO:0000256" key="4">
    <source>
        <dbReference type="ARBA" id="ARBA00022475"/>
    </source>
</evidence>
<feature type="transmembrane region" description="Helical" evidence="8">
    <location>
        <begin position="20"/>
        <end position="49"/>
    </location>
</feature>
<keyword evidence="3" id="KW-0813">Transport</keyword>
<evidence type="ECO:0000256" key="5">
    <source>
        <dbReference type="ARBA" id="ARBA00022692"/>
    </source>
</evidence>
<feature type="transmembrane region" description="Helical" evidence="8">
    <location>
        <begin position="311"/>
        <end position="329"/>
    </location>
</feature>
<reference evidence="9 10" key="1">
    <citation type="submission" date="2018-06" db="EMBL/GenBank/DDBJ databases">
        <authorList>
            <consortium name="Pathogen Informatics"/>
            <person name="Doyle S."/>
        </authorList>
    </citation>
    <scope>NUCLEOTIDE SEQUENCE [LARGE SCALE GENOMIC DNA]</scope>
    <source>
        <strain evidence="9 10">NCTC11535</strain>
    </source>
</reference>
<dbReference type="InterPro" id="IPR000522">
    <property type="entry name" value="ABC_transptr_permease_BtuC"/>
</dbReference>
<keyword evidence="10" id="KW-1185">Reference proteome</keyword>
<evidence type="ECO:0000313" key="9">
    <source>
        <dbReference type="EMBL" id="SPT53946.1"/>
    </source>
</evidence>
<dbReference type="RefSeq" id="WP_197719060.1">
    <property type="nucleotide sequence ID" value="NZ_UAPQ01000008.1"/>
</dbReference>
<dbReference type="Pfam" id="PF01032">
    <property type="entry name" value="FecCD"/>
    <property type="match status" value="1"/>
</dbReference>
<evidence type="ECO:0000313" key="10">
    <source>
        <dbReference type="Proteomes" id="UP000250006"/>
    </source>
</evidence>
<evidence type="ECO:0000256" key="1">
    <source>
        <dbReference type="ARBA" id="ARBA00004651"/>
    </source>
</evidence>
<feature type="transmembrane region" description="Helical" evidence="8">
    <location>
        <begin position="70"/>
        <end position="89"/>
    </location>
</feature>
<keyword evidence="6 8" id="KW-1133">Transmembrane helix</keyword>
<feature type="transmembrane region" description="Helical" evidence="8">
    <location>
        <begin position="127"/>
        <end position="147"/>
    </location>
</feature>
<protein>
    <submittedName>
        <fullName evidence="9">Iron-uptake system permease protein FeuB</fullName>
    </submittedName>
</protein>
<proteinExistence type="inferred from homology"/>
<name>A0ABY1VQM9_9ACTO</name>
<feature type="transmembrane region" description="Helical" evidence="8">
    <location>
        <begin position="284"/>
        <end position="305"/>
    </location>
</feature>
<comment type="caution">
    <text evidence="9">The sequence shown here is derived from an EMBL/GenBank/DDBJ whole genome shotgun (WGS) entry which is preliminary data.</text>
</comment>
<feature type="transmembrane region" description="Helical" evidence="8">
    <location>
        <begin position="153"/>
        <end position="175"/>
    </location>
</feature>
<dbReference type="PANTHER" id="PTHR30472">
    <property type="entry name" value="FERRIC ENTEROBACTIN TRANSPORT SYSTEM PERMEASE PROTEIN"/>
    <property type="match status" value="1"/>
</dbReference>
<dbReference type="PANTHER" id="PTHR30472:SF27">
    <property type="entry name" value="PETROBACTIN IMPORT SYSTEM PERMEASE PROTEIN YCLN"/>
    <property type="match status" value="1"/>
</dbReference>
<dbReference type="Proteomes" id="UP000250006">
    <property type="component" value="Unassembled WGS sequence"/>
</dbReference>
<dbReference type="Gene3D" id="1.10.3470.10">
    <property type="entry name" value="ABC transporter involved in vitamin B12 uptake, BtuC"/>
    <property type="match status" value="1"/>
</dbReference>
<comment type="subcellular location">
    <subcellularLocation>
        <location evidence="1">Cell membrane</location>
        <topology evidence="1">Multi-pass membrane protein</topology>
    </subcellularLocation>
</comment>
<sequence length="337" mass="34996">MTPTAPAAGLATRQPHTLWWLAGGLCLLALLLLVSVTTGTAQMSLLDLLRGQADEDQLQVLLVSRLPRTLAVLLAGSTMAVAGLVMQLITRNRFVEPSTTGVTQAAGLGVLVAVVFLPQLSLWLRMVVAVGFALAGTAVLMALVRAVPSRDPVIVPLLGIILTGVISAAGELLAWQTGLQGQLGIWLTGNFASVIKGRYELLWITLIVALLVYALASALTIVGMGEGLSTSLGIDHRRVSLLGLGAVAVISGVTTVVAGTLPFLGLVIPNLVSLLVGDYVRRSLPLVALGGALFVLLADLLGRSLIAPAEIPVGVVMGVLGSAIFVVLLSRQIRRRG</sequence>
<comment type="similarity">
    <text evidence="2">Belongs to the binding-protein-dependent transport system permease family. FecCD subfamily.</text>
</comment>
<feature type="transmembrane region" description="Helical" evidence="8">
    <location>
        <begin position="244"/>
        <end position="272"/>
    </location>
</feature>
<evidence type="ECO:0000256" key="6">
    <source>
        <dbReference type="ARBA" id="ARBA00022989"/>
    </source>
</evidence>
<gene>
    <name evidence="9" type="primary">feuB</name>
    <name evidence="9" type="ORF">NCTC11535_01638</name>
</gene>
<evidence type="ECO:0000256" key="7">
    <source>
        <dbReference type="ARBA" id="ARBA00023136"/>
    </source>
</evidence>
<organism evidence="9 10">
    <name type="scientific">Actinomyces bovis</name>
    <dbReference type="NCBI Taxonomy" id="1658"/>
    <lineage>
        <taxon>Bacteria</taxon>
        <taxon>Bacillati</taxon>
        <taxon>Actinomycetota</taxon>
        <taxon>Actinomycetes</taxon>
        <taxon>Actinomycetales</taxon>
        <taxon>Actinomycetaceae</taxon>
        <taxon>Actinomyces</taxon>
    </lineage>
</organism>
<dbReference type="SUPFAM" id="SSF81345">
    <property type="entry name" value="ABC transporter involved in vitamin B12 uptake, BtuC"/>
    <property type="match status" value="1"/>
</dbReference>
<evidence type="ECO:0000256" key="2">
    <source>
        <dbReference type="ARBA" id="ARBA00007935"/>
    </source>
</evidence>
<keyword evidence="4" id="KW-1003">Cell membrane</keyword>